<dbReference type="STRING" id="249408.BOO71_0002533"/>
<dbReference type="Proteomes" id="UP000186607">
    <property type="component" value="Unassembled WGS sequence"/>
</dbReference>
<dbReference type="OrthoDB" id="7814449at2"/>
<evidence type="ECO:0000313" key="3">
    <source>
        <dbReference type="Proteomes" id="UP000186607"/>
    </source>
</evidence>
<name>A0A1U7P367_9DEIO</name>
<accession>A0A1U7P367</accession>
<comment type="caution">
    <text evidence="2">The sequence shown here is derived from an EMBL/GenBank/DDBJ whole genome shotgun (WGS) entry which is preliminary data.</text>
</comment>
<proteinExistence type="predicted"/>
<reference evidence="2 3" key="1">
    <citation type="submission" date="2017-01" db="EMBL/GenBank/DDBJ databases">
        <title>Genome Analysis of Deinococcus marmoris KOPRI26562.</title>
        <authorList>
            <person name="Kim J.H."/>
            <person name="Oh H.-M."/>
        </authorList>
    </citation>
    <scope>NUCLEOTIDE SEQUENCE [LARGE SCALE GENOMIC DNA]</scope>
    <source>
        <strain evidence="2 3">KOPRI26562</strain>
    </source>
</reference>
<gene>
    <name evidence="2" type="ORF">BOO71_0002533</name>
</gene>
<dbReference type="AlphaFoldDB" id="A0A1U7P367"/>
<keyword evidence="3" id="KW-1185">Reference proteome</keyword>
<dbReference type="Gene3D" id="3.40.50.1820">
    <property type="entry name" value="alpha/beta hydrolase"/>
    <property type="match status" value="1"/>
</dbReference>
<feature type="chain" id="PRO_5012821095" evidence="1">
    <location>
        <begin position="24"/>
        <end position="281"/>
    </location>
</feature>
<keyword evidence="1" id="KW-0732">Signal</keyword>
<dbReference type="RefSeq" id="WP_139322737.1">
    <property type="nucleotide sequence ID" value="NZ_MSTI01000028.1"/>
</dbReference>
<evidence type="ECO:0000313" key="2">
    <source>
        <dbReference type="EMBL" id="OLV19598.1"/>
    </source>
</evidence>
<protein>
    <submittedName>
        <fullName evidence="2">Uncharacterized protein</fullName>
    </submittedName>
</protein>
<evidence type="ECO:0000256" key="1">
    <source>
        <dbReference type="SAM" id="SignalP"/>
    </source>
</evidence>
<dbReference type="EMBL" id="MSTI01000028">
    <property type="protein sequence ID" value="OLV19598.1"/>
    <property type="molecule type" value="Genomic_DNA"/>
</dbReference>
<dbReference type="InterPro" id="IPR029058">
    <property type="entry name" value="AB_hydrolase_fold"/>
</dbReference>
<dbReference type="SUPFAM" id="SSF53474">
    <property type="entry name" value="alpha/beta-Hydrolases"/>
    <property type="match status" value="1"/>
</dbReference>
<sequence length="281" mass="29542">MRNGLKAVALTLIALGSLGSVQAQGGGQIQGGAGWKLDPDGRRSLILPDPAGDSELVVPPVCWKRACPLVIVSHGRGGQASDGSTHAPFDAMLDALDVQGFVLLLSSDGGRETWGSPTALNTLRRAYRAALPRFQHDGRVYTLGISMGGLPATLTAYRRTLGFPINAIALVAGRVNLNNAVRTSKSRGRSVAAAFAGASRQGHDPVNDFSGFVGRRTPLLVVSSPQDQAVNGVQNGLLLATLARKVGARTKVIGVMGPHLNRQYVNADIGRQIGAFFRAHR</sequence>
<feature type="signal peptide" evidence="1">
    <location>
        <begin position="1"/>
        <end position="23"/>
    </location>
</feature>
<organism evidence="2 3">
    <name type="scientific">Deinococcus marmoris</name>
    <dbReference type="NCBI Taxonomy" id="249408"/>
    <lineage>
        <taxon>Bacteria</taxon>
        <taxon>Thermotogati</taxon>
        <taxon>Deinococcota</taxon>
        <taxon>Deinococci</taxon>
        <taxon>Deinococcales</taxon>
        <taxon>Deinococcaceae</taxon>
        <taxon>Deinococcus</taxon>
    </lineage>
</organism>